<dbReference type="Proteomes" id="UP000637774">
    <property type="component" value="Unassembled WGS sequence"/>
</dbReference>
<keyword evidence="3" id="KW-0813">Transport</keyword>
<comment type="subcellular location">
    <subcellularLocation>
        <location evidence="1">Cell inner membrane</location>
        <topology evidence="1">Single-pass membrane protein</topology>
        <orientation evidence="1">Periplasmic side</orientation>
    </subcellularLocation>
</comment>
<keyword evidence="7" id="KW-0653">Protein transport</keyword>
<dbReference type="InterPro" id="IPR051045">
    <property type="entry name" value="TonB-dependent_transducer"/>
</dbReference>
<dbReference type="Pfam" id="PF03544">
    <property type="entry name" value="TonB_C"/>
    <property type="match status" value="1"/>
</dbReference>
<evidence type="ECO:0000256" key="2">
    <source>
        <dbReference type="ARBA" id="ARBA00006555"/>
    </source>
</evidence>
<sequence length="155" mass="16474">MLRYLLSAGLLAVAAGPVWAQTASIAALPVADGGGRVAPLLLPSAAPVAVPTIYFTADEMPTFPGGDAALLKFLSSRLNYPAAALDKRLSGKVFITFTVDPEGHLRDPRVVRGLGSGLDEEALRLVRLMPWWTPGKIQGQPVWVSLTMPIAFRAL</sequence>
<keyword evidence="8" id="KW-1133">Transmembrane helix</keyword>
<dbReference type="Gene3D" id="3.30.1150.10">
    <property type="match status" value="1"/>
</dbReference>
<evidence type="ECO:0000256" key="7">
    <source>
        <dbReference type="ARBA" id="ARBA00022927"/>
    </source>
</evidence>
<keyword evidence="9" id="KW-0472">Membrane</keyword>
<feature type="domain" description="TonB C-terminal" evidence="11">
    <location>
        <begin position="65"/>
        <end position="155"/>
    </location>
</feature>
<accession>A0ABQ1ZYM6</accession>
<dbReference type="InterPro" id="IPR037682">
    <property type="entry name" value="TonB_C"/>
</dbReference>
<evidence type="ECO:0000256" key="1">
    <source>
        <dbReference type="ARBA" id="ARBA00004383"/>
    </source>
</evidence>
<dbReference type="RefSeq" id="WP_188560539.1">
    <property type="nucleotide sequence ID" value="NZ_BMGY01000004.1"/>
</dbReference>
<evidence type="ECO:0000256" key="3">
    <source>
        <dbReference type="ARBA" id="ARBA00022448"/>
    </source>
</evidence>
<evidence type="ECO:0000256" key="5">
    <source>
        <dbReference type="ARBA" id="ARBA00022519"/>
    </source>
</evidence>
<keyword evidence="4" id="KW-1003">Cell membrane</keyword>
<keyword evidence="10" id="KW-0732">Signal</keyword>
<dbReference type="EMBL" id="BMGY01000004">
    <property type="protein sequence ID" value="GGH80568.1"/>
    <property type="molecule type" value="Genomic_DNA"/>
</dbReference>
<evidence type="ECO:0000256" key="8">
    <source>
        <dbReference type="ARBA" id="ARBA00022989"/>
    </source>
</evidence>
<protein>
    <recommendedName>
        <fullName evidence="11">TonB C-terminal domain-containing protein</fullName>
    </recommendedName>
</protein>
<organism evidence="12 13">
    <name type="scientific">Hymenobacter frigidus</name>
    <dbReference type="NCBI Taxonomy" id="1524095"/>
    <lineage>
        <taxon>Bacteria</taxon>
        <taxon>Pseudomonadati</taxon>
        <taxon>Bacteroidota</taxon>
        <taxon>Cytophagia</taxon>
        <taxon>Cytophagales</taxon>
        <taxon>Hymenobacteraceae</taxon>
        <taxon>Hymenobacter</taxon>
    </lineage>
</organism>
<evidence type="ECO:0000256" key="9">
    <source>
        <dbReference type="ARBA" id="ARBA00023136"/>
    </source>
</evidence>
<dbReference type="PANTHER" id="PTHR33446">
    <property type="entry name" value="PROTEIN TONB-RELATED"/>
    <property type="match status" value="1"/>
</dbReference>
<comment type="similarity">
    <text evidence="2">Belongs to the TonB family.</text>
</comment>
<gene>
    <name evidence="12" type="ORF">GCM10011495_05980</name>
</gene>
<name>A0ABQ1ZYM6_9BACT</name>
<evidence type="ECO:0000256" key="4">
    <source>
        <dbReference type="ARBA" id="ARBA00022475"/>
    </source>
</evidence>
<dbReference type="PROSITE" id="PS52015">
    <property type="entry name" value="TONB_CTD"/>
    <property type="match status" value="1"/>
</dbReference>
<evidence type="ECO:0000259" key="11">
    <source>
        <dbReference type="PROSITE" id="PS52015"/>
    </source>
</evidence>
<dbReference type="SUPFAM" id="SSF74653">
    <property type="entry name" value="TolA/TonB C-terminal domain"/>
    <property type="match status" value="1"/>
</dbReference>
<keyword evidence="5" id="KW-0997">Cell inner membrane</keyword>
<evidence type="ECO:0000256" key="6">
    <source>
        <dbReference type="ARBA" id="ARBA00022692"/>
    </source>
</evidence>
<evidence type="ECO:0000313" key="12">
    <source>
        <dbReference type="EMBL" id="GGH80568.1"/>
    </source>
</evidence>
<evidence type="ECO:0000256" key="10">
    <source>
        <dbReference type="SAM" id="SignalP"/>
    </source>
</evidence>
<dbReference type="NCBIfam" id="TIGR01352">
    <property type="entry name" value="tonB_Cterm"/>
    <property type="match status" value="1"/>
</dbReference>
<keyword evidence="6" id="KW-0812">Transmembrane</keyword>
<proteinExistence type="inferred from homology"/>
<reference evidence="13" key="1">
    <citation type="journal article" date="2019" name="Int. J. Syst. Evol. Microbiol.">
        <title>The Global Catalogue of Microorganisms (GCM) 10K type strain sequencing project: providing services to taxonomists for standard genome sequencing and annotation.</title>
        <authorList>
            <consortium name="The Broad Institute Genomics Platform"/>
            <consortium name="The Broad Institute Genome Sequencing Center for Infectious Disease"/>
            <person name="Wu L."/>
            <person name="Ma J."/>
        </authorList>
    </citation>
    <scope>NUCLEOTIDE SEQUENCE [LARGE SCALE GENOMIC DNA]</scope>
    <source>
        <strain evidence="13">CGMCC 1.14966</strain>
    </source>
</reference>
<keyword evidence="13" id="KW-1185">Reference proteome</keyword>
<feature type="signal peptide" evidence="10">
    <location>
        <begin position="1"/>
        <end position="20"/>
    </location>
</feature>
<dbReference type="PANTHER" id="PTHR33446:SF2">
    <property type="entry name" value="PROTEIN TONB"/>
    <property type="match status" value="1"/>
</dbReference>
<comment type="caution">
    <text evidence="12">The sequence shown here is derived from an EMBL/GenBank/DDBJ whole genome shotgun (WGS) entry which is preliminary data.</text>
</comment>
<evidence type="ECO:0000313" key="13">
    <source>
        <dbReference type="Proteomes" id="UP000637774"/>
    </source>
</evidence>
<feature type="chain" id="PRO_5046612743" description="TonB C-terminal domain-containing protein" evidence="10">
    <location>
        <begin position="21"/>
        <end position="155"/>
    </location>
</feature>
<dbReference type="InterPro" id="IPR006260">
    <property type="entry name" value="TonB/TolA_C"/>
</dbReference>